<dbReference type="KEGG" id="rev:HUE57_05315"/>
<dbReference type="RefSeq" id="WP_174672843.1">
    <property type="nucleotide sequence ID" value="NZ_CP054491.1"/>
</dbReference>
<sequence length="200" mass="21867">MQYNSGVASLLRKSKTNRLPSTDQARFNRISIDFVFTHKEVLTVLASDGGYQLSSTITKLFKEALNLRKEVAKVLEQKLPLNITINANINVGSGTLIANTGNGNIQIGDSNILWAAQVTKHSADRLVGGIDGNQIEFVELSGAGSEMKITEEDRVILGQNREELTAEISVIGRLDMVAFSSHKGTIIAENERFPLRGKNI</sequence>
<proteinExistence type="predicted"/>
<evidence type="ECO:0000313" key="1">
    <source>
        <dbReference type="EMBL" id="QKQ25767.1"/>
    </source>
</evidence>
<dbReference type="Proteomes" id="UP000509658">
    <property type="component" value="Chromosome"/>
</dbReference>
<protein>
    <submittedName>
        <fullName evidence="1">Uncharacterized protein</fullName>
    </submittedName>
</protein>
<organism evidence="1 2">
    <name type="scientific">Candidatus Reidiella endopervernicosa</name>
    <dbReference type="NCBI Taxonomy" id="2738883"/>
    <lineage>
        <taxon>Bacteria</taxon>
        <taxon>Pseudomonadati</taxon>
        <taxon>Pseudomonadota</taxon>
        <taxon>Gammaproteobacteria</taxon>
        <taxon>Candidatus Reidiella</taxon>
    </lineage>
</organism>
<dbReference type="AlphaFoldDB" id="A0A6N0HU89"/>
<dbReference type="EMBL" id="CP054491">
    <property type="protein sequence ID" value="QKQ25767.1"/>
    <property type="molecule type" value="Genomic_DNA"/>
</dbReference>
<reference evidence="1 2" key="1">
    <citation type="submission" date="2020-05" db="EMBL/GenBank/DDBJ databases">
        <title>Horizontal transmission and recombination maintain forever young bacterial symbiont genomes.</title>
        <authorList>
            <person name="Russell S.L."/>
            <person name="Pepper-Tunick E."/>
            <person name="Svedberg J."/>
            <person name="Byrne A."/>
            <person name="Ruelas Castillo J."/>
            <person name="Vollmers C."/>
            <person name="Beinart R.A."/>
            <person name="Corbett-Detig R."/>
        </authorList>
    </citation>
    <scope>NUCLEOTIDE SEQUENCE [LARGE SCALE GENOMIC DNA]</scope>
    <source>
        <strain evidence="1">Santa_Monica_outfall</strain>
    </source>
</reference>
<accession>A0A6N0HU89</accession>
<gene>
    <name evidence="1" type="ORF">HUE57_05315</name>
</gene>
<name>A0A6N0HU89_9GAMM</name>
<keyword evidence="2" id="KW-1185">Reference proteome</keyword>
<evidence type="ECO:0000313" key="2">
    <source>
        <dbReference type="Proteomes" id="UP000509658"/>
    </source>
</evidence>